<dbReference type="Pfam" id="PF04402">
    <property type="entry name" value="SIMPL"/>
    <property type="match status" value="1"/>
</dbReference>
<feature type="region of interest" description="Disordered" evidence="1">
    <location>
        <begin position="187"/>
        <end position="213"/>
    </location>
</feature>
<protein>
    <recommendedName>
        <fullName evidence="3">SIMPL domain-containing protein</fullName>
    </recommendedName>
</protein>
<dbReference type="OrthoDB" id="3335918at2759"/>
<gene>
    <name evidence="2" type="ORF">FIBSPDRAFT_855447</name>
</gene>
<organism evidence="2">
    <name type="scientific">Athelia psychrophila</name>
    <dbReference type="NCBI Taxonomy" id="1759441"/>
    <lineage>
        <taxon>Eukaryota</taxon>
        <taxon>Fungi</taxon>
        <taxon>Dikarya</taxon>
        <taxon>Basidiomycota</taxon>
        <taxon>Agaricomycotina</taxon>
        <taxon>Agaricomycetes</taxon>
        <taxon>Agaricomycetidae</taxon>
        <taxon>Atheliales</taxon>
        <taxon>Atheliaceae</taxon>
        <taxon>Athelia</taxon>
    </lineage>
</organism>
<accession>A0A166P7Z3</accession>
<dbReference type="AlphaFoldDB" id="A0A166P7Z3"/>
<reference evidence="2" key="1">
    <citation type="journal article" date="2016" name="Mol. Biol. Evol.">
        <title>Comparative Genomics of Early-Diverging Mushroom-Forming Fungi Provides Insights into the Origins of Lignocellulose Decay Capabilities.</title>
        <authorList>
            <person name="Nagy L.G."/>
            <person name="Riley R."/>
            <person name="Tritt A."/>
            <person name="Adam C."/>
            <person name="Daum C."/>
            <person name="Floudas D."/>
            <person name="Sun H."/>
            <person name="Yadav J.S."/>
            <person name="Pangilinan J."/>
            <person name="Larsson K.H."/>
            <person name="Matsuura K."/>
            <person name="Barry K."/>
            <person name="Labutti K."/>
            <person name="Kuo R."/>
            <person name="Ohm R.A."/>
            <person name="Bhattacharya S.S."/>
            <person name="Shirouzu T."/>
            <person name="Yoshinaga Y."/>
            <person name="Martin F.M."/>
            <person name="Grigoriev I.V."/>
            <person name="Hibbett D.S."/>
        </authorList>
    </citation>
    <scope>NUCLEOTIDE SEQUENCE [LARGE SCALE GENOMIC DNA]</scope>
    <source>
        <strain evidence="2">CBS 109695</strain>
    </source>
</reference>
<dbReference type="Gene3D" id="3.30.110.170">
    <property type="entry name" value="Protein of unknown function (DUF541), domain 1"/>
    <property type="match status" value="1"/>
</dbReference>
<dbReference type="Gene3D" id="3.30.70.2970">
    <property type="entry name" value="Protein of unknown function (DUF541), domain 2"/>
    <property type="match status" value="1"/>
</dbReference>
<dbReference type="EMBL" id="KV417518">
    <property type="protein sequence ID" value="KZP25814.1"/>
    <property type="molecule type" value="Genomic_DNA"/>
</dbReference>
<feature type="compositionally biased region" description="Gly residues" evidence="1">
    <location>
        <begin position="202"/>
        <end position="212"/>
    </location>
</feature>
<evidence type="ECO:0000256" key="1">
    <source>
        <dbReference type="SAM" id="MobiDB-lite"/>
    </source>
</evidence>
<evidence type="ECO:0000313" key="2">
    <source>
        <dbReference type="EMBL" id="KZP25814.1"/>
    </source>
</evidence>
<dbReference type="InterPro" id="IPR007497">
    <property type="entry name" value="SIMPL/DUF541"/>
</dbReference>
<evidence type="ECO:0008006" key="3">
    <source>
        <dbReference type="Google" id="ProtNLM"/>
    </source>
</evidence>
<sequence>MAPVTIHVEGHSTLYRLAERAAMSVDISSEGPSQDIVSTDVTATARKLQSELDELCPLSADGSGEISPDAPVSFYALEALSTWSRADTDKEGNETGGRTYGARTHLDIRFRDFSRLGAMTDMLSKMPLISVKGVTWKLTEETEKLLAVQSRKEALEDAVQRARDFAEVVGCKKVECVEITQGDEPVSYGRTRQTARRSTGGAMSGGEVGGGLDFEPQKVMKNASVSVQFIAS</sequence>
<proteinExistence type="predicted"/>
<name>A0A166P7Z3_9AGAM</name>